<dbReference type="InterPro" id="IPR040079">
    <property type="entry name" value="Glutathione_S-Trfase"/>
</dbReference>
<protein>
    <submittedName>
        <fullName evidence="3">Glutathione S-transferase family protein</fullName>
    </submittedName>
</protein>
<proteinExistence type="predicted"/>
<reference evidence="3 4" key="1">
    <citation type="submission" date="2024-03" db="EMBL/GenBank/DDBJ databases">
        <title>Novel species of the genus Variovorax.</title>
        <authorList>
            <person name="Liu Q."/>
            <person name="Xin Y.-H."/>
        </authorList>
    </citation>
    <scope>NUCLEOTIDE SEQUENCE [LARGE SCALE GENOMIC DNA]</scope>
    <source>
        <strain evidence="3 4">KACC 18900</strain>
    </source>
</reference>
<feature type="domain" description="GST N-terminal" evidence="1">
    <location>
        <begin position="1"/>
        <end position="79"/>
    </location>
</feature>
<dbReference type="InterPro" id="IPR004045">
    <property type="entry name" value="Glutathione_S-Trfase_N"/>
</dbReference>
<accession>A0ABU8WI07</accession>
<gene>
    <name evidence="3" type="ORF">WKW82_10855</name>
</gene>
<dbReference type="RefSeq" id="WP_340342298.1">
    <property type="nucleotide sequence ID" value="NZ_JBBKZT010000004.1"/>
</dbReference>
<keyword evidence="4" id="KW-1185">Reference proteome</keyword>
<dbReference type="Gene3D" id="3.40.30.10">
    <property type="entry name" value="Glutaredoxin"/>
    <property type="match status" value="1"/>
</dbReference>
<evidence type="ECO:0000313" key="4">
    <source>
        <dbReference type="Proteomes" id="UP001385892"/>
    </source>
</evidence>
<dbReference type="SFLD" id="SFLDG00358">
    <property type="entry name" value="Main_(cytGST)"/>
    <property type="match status" value="1"/>
</dbReference>
<sequence>MIILHHCLSARSFRPLWTLEELGAPYELRMLPFPPRVFAKEYLALNPLGTIPLLEDGATRMTESAAICQYLSVRCDPDNRTGMQVRADEPAYGAWLNWLHHGEATLTFPQTIVLRYRYFEPAERKLPQAADDYAKWFISRLRGIDAALAGNDWLCAGRFTAADVSVGYALLLASQIDLVKRFPPNVAAYWERLQQRDGYKRAMVAQHDAAVAQGVSPDSSASLQPS</sequence>
<dbReference type="EMBL" id="JBBKZT010000004">
    <property type="protein sequence ID" value="MEJ8847152.1"/>
    <property type="molecule type" value="Genomic_DNA"/>
</dbReference>
<dbReference type="CDD" id="cd03046">
    <property type="entry name" value="GST_N_GTT1_like"/>
    <property type="match status" value="1"/>
</dbReference>
<dbReference type="InterPro" id="IPR036282">
    <property type="entry name" value="Glutathione-S-Trfase_C_sf"/>
</dbReference>
<dbReference type="PANTHER" id="PTHR44051">
    <property type="entry name" value="GLUTATHIONE S-TRANSFERASE-RELATED"/>
    <property type="match status" value="1"/>
</dbReference>
<evidence type="ECO:0000259" key="2">
    <source>
        <dbReference type="PROSITE" id="PS50405"/>
    </source>
</evidence>
<comment type="caution">
    <text evidence="3">The sequence shown here is derived from an EMBL/GenBank/DDBJ whole genome shotgun (WGS) entry which is preliminary data.</text>
</comment>
<dbReference type="SFLD" id="SFLDG01150">
    <property type="entry name" value="Main.1:_Beta-like"/>
    <property type="match status" value="1"/>
</dbReference>
<dbReference type="InterPro" id="IPR010987">
    <property type="entry name" value="Glutathione-S-Trfase_C-like"/>
</dbReference>
<name>A0ABU8WI07_9BURK</name>
<dbReference type="SFLD" id="SFLDS00019">
    <property type="entry name" value="Glutathione_Transferase_(cytos"/>
    <property type="match status" value="1"/>
</dbReference>
<feature type="domain" description="GST C-terminal" evidence="2">
    <location>
        <begin position="88"/>
        <end position="211"/>
    </location>
</feature>
<dbReference type="Pfam" id="PF13409">
    <property type="entry name" value="GST_N_2"/>
    <property type="match status" value="1"/>
</dbReference>
<dbReference type="PROSITE" id="PS50405">
    <property type="entry name" value="GST_CTER"/>
    <property type="match status" value="1"/>
</dbReference>
<organism evidence="3 4">
    <name type="scientific">Variovorax rhizosphaerae</name>
    <dbReference type="NCBI Taxonomy" id="1836200"/>
    <lineage>
        <taxon>Bacteria</taxon>
        <taxon>Pseudomonadati</taxon>
        <taxon>Pseudomonadota</taxon>
        <taxon>Betaproteobacteria</taxon>
        <taxon>Burkholderiales</taxon>
        <taxon>Comamonadaceae</taxon>
        <taxon>Variovorax</taxon>
    </lineage>
</organism>
<dbReference type="InterPro" id="IPR036249">
    <property type="entry name" value="Thioredoxin-like_sf"/>
</dbReference>
<dbReference type="SUPFAM" id="SSF52833">
    <property type="entry name" value="Thioredoxin-like"/>
    <property type="match status" value="1"/>
</dbReference>
<dbReference type="PROSITE" id="PS50404">
    <property type="entry name" value="GST_NTER"/>
    <property type="match status" value="1"/>
</dbReference>
<dbReference type="Proteomes" id="UP001385892">
    <property type="component" value="Unassembled WGS sequence"/>
</dbReference>
<dbReference type="Gene3D" id="1.20.1050.10">
    <property type="match status" value="1"/>
</dbReference>
<dbReference type="PANTHER" id="PTHR44051:SF21">
    <property type="entry name" value="GLUTATHIONE S-TRANSFERASE FAMILY PROTEIN"/>
    <property type="match status" value="1"/>
</dbReference>
<dbReference type="SUPFAM" id="SSF47616">
    <property type="entry name" value="GST C-terminal domain-like"/>
    <property type="match status" value="1"/>
</dbReference>
<evidence type="ECO:0000313" key="3">
    <source>
        <dbReference type="EMBL" id="MEJ8847152.1"/>
    </source>
</evidence>
<evidence type="ECO:0000259" key="1">
    <source>
        <dbReference type="PROSITE" id="PS50404"/>
    </source>
</evidence>